<accession>A0ABR6GHS1</accession>
<evidence type="ECO:0000313" key="2">
    <source>
        <dbReference type="Proteomes" id="UP000542811"/>
    </source>
</evidence>
<sequence length="69" mass="7725">MIGARSGIAPAAEGTYSRAGFAEDDSDLARERRNVLRQTSSEFRRLARISKARVVRFEIILRTATIVML</sequence>
<proteinExistence type="predicted"/>
<dbReference type="RefSeq" id="WP_011654158.1">
    <property type="nucleotide sequence ID" value="NZ_JACHXX010000012.1"/>
</dbReference>
<dbReference type="Proteomes" id="UP000542811">
    <property type="component" value="Unassembled WGS sequence"/>
</dbReference>
<reference evidence="1 2" key="1">
    <citation type="submission" date="2020-08" db="EMBL/GenBank/DDBJ databases">
        <title>Genomic Encyclopedia of Type Strains, Phase III (KMG-III): the genomes of soil and plant-associated and newly described type strains.</title>
        <authorList>
            <person name="Whitman W."/>
        </authorList>
    </citation>
    <scope>NUCLEOTIDE SEQUENCE [LARGE SCALE GENOMIC DNA]</scope>
    <source>
        <strain evidence="1 2">CECT 8280</strain>
    </source>
</reference>
<name>A0ABR6GHS1_9HYPH</name>
<dbReference type="GeneID" id="303210379"/>
<protein>
    <submittedName>
        <fullName evidence="1">Uncharacterized protein</fullName>
    </submittedName>
</protein>
<comment type="caution">
    <text evidence="1">The sequence shown here is derived from an EMBL/GenBank/DDBJ whole genome shotgun (WGS) entry which is preliminary data.</text>
</comment>
<evidence type="ECO:0000313" key="1">
    <source>
        <dbReference type="EMBL" id="MBB3165848.1"/>
    </source>
</evidence>
<keyword evidence="2" id="KW-1185">Reference proteome</keyword>
<gene>
    <name evidence="1" type="ORF">FHS25_006360</name>
</gene>
<dbReference type="EMBL" id="JACHXX010000012">
    <property type="protein sequence ID" value="MBB3165848.1"/>
    <property type="molecule type" value="Genomic_DNA"/>
</dbReference>
<organism evidence="1 2">
    <name type="scientific">Rhizobium laguerreae</name>
    <dbReference type="NCBI Taxonomy" id="1076926"/>
    <lineage>
        <taxon>Bacteria</taxon>
        <taxon>Pseudomonadati</taxon>
        <taxon>Pseudomonadota</taxon>
        <taxon>Alphaproteobacteria</taxon>
        <taxon>Hyphomicrobiales</taxon>
        <taxon>Rhizobiaceae</taxon>
        <taxon>Rhizobium/Agrobacterium group</taxon>
        <taxon>Rhizobium</taxon>
    </lineage>
</organism>